<accession>A0ACC0WSX4</accession>
<sequence>MSRQGRITKSTPKRQITGTVMVGHSKSAPNSRQTSANPANCLRHLAIYSFLAWPSLPTLNTKVHFQRQISFLSPNMFNRNDLSPLRGLFIVYVQIANHSLKVACMI</sequence>
<reference evidence="1 2" key="1">
    <citation type="journal article" date="2022" name="bioRxiv">
        <title>The genome of the oomycete Peronosclerospora sorghi, a cosmopolitan pathogen of maize and sorghum, is inflated with dispersed pseudogenes.</title>
        <authorList>
            <person name="Fletcher K."/>
            <person name="Martin F."/>
            <person name="Isakeit T."/>
            <person name="Cavanaugh K."/>
            <person name="Magill C."/>
            <person name="Michelmore R."/>
        </authorList>
    </citation>
    <scope>NUCLEOTIDE SEQUENCE [LARGE SCALE GENOMIC DNA]</scope>
    <source>
        <strain evidence="1">P6</strain>
    </source>
</reference>
<organism evidence="1 2">
    <name type="scientific">Peronosclerospora sorghi</name>
    <dbReference type="NCBI Taxonomy" id="230839"/>
    <lineage>
        <taxon>Eukaryota</taxon>
        <taxon>Sar</taxon>
        <taxon>Stramenopiles</taxon>
        <taxon>Oomycota</taxon>
        <taxon>Peronosporomycetes</taxon>
        <taxon>Peronosporales</taxon>
        <taxon>Peronosporaceae</taxon>
        <taxon>Peronosclerospora</taxon>
    </lineage>
</organism>
<protein>
    <submittedName>
        <fullName evidence="1">Uncharacterized protein</fullName>
    </submittedName>
</protein>
<comment type="caution">
    <text evidence="1">The sequence shown here is derived from an EMBL/GenBank/DDBJ whole genome shotgun (WGS) entry which is preliminary data.</text>
</comment>
<evidence type="ECO:0000313" key="2">
    <source>
        <dbReference type="Proteomes" id="UP001163321"/>
    </source>
</evidence>
<proteinExistence type="predicted"/>
<gene>
    <name evidence="1" type="ORF">PsorP6_001414</name>
</gene>
<dbReference type="EMBL" id="CM047580">
    <property type="protein sequence ID" value="KAI9921795.1"/>
    <property type="molecule type" value="Genomic_DNA"/>
</dbReference>
<dbReference type="Proteomes" id="UP001163321">
    <property type="component" value="Chromosome 1"/>
</dbReference>
<keyword evidence="2" id="KW-1185">Reference proteome</keyword>
<name>A0ACC0WSX4_9STRA</name>
<evidence type="ECO:0000313" key="1">
    <source>
        <dbReference type="EMBL" id="KAI9921795.1"/>
    </source>
</evidence>